<dbReference type="InterPro" id="IPR001584">
    <property type="entry name" value="Integrase_cat-core"/>
</dbReference>
<proteinExistence type="predicted"/>
<comment type="caution">
    <text evidence="2">The sequence shown here is derived from an EMBL/GenBank/DDBJ whole genome shotgun (WGS) entry which is preliminary data.</text>
</comment>
<reference evidence="2 3" key="1">
    <citation type="submission" date="2022-06" db="EMBL/GenBank/DDBJ databases">
        <authorList>
            <person name="Jeon C.O."/>
        </authorList>
    </citation>
    <scope>NUCLEOTIDE SEQUENCE [LARGE SCALE GENOMIC DNA]</scope>
    <source>
        <strain evidence="2 3">KCTC 13943</strain>
    </source>
</reference>
<dbReference type="EMBL" id="JAMQCR010000002">
    <property type="protein sequence ID" value="MCM2535379.1"/>
    <property type="molecule type" value="Genomic_DNA"/>
</dbReference>
<dbReference type="Proteomes" id="UP001523262">
    <property type="component" value="Unassembled WGS sequence"/>
</dbReference>
<gene>
    <name evidence="2" type="ORF">NDK43_27365</name>
</gene>
<protein>
    <submittedName>
        <fullName evidence="2">IS3 family transposase</fullName>
    </submittedName>
</protein>
<sequence>MECFFSHLKTEKLYLVRPKTIDQAFLAIKEYIQFYNKDRFQEKFNSLSPLNTEKRPQLSILFFSLST</sequence>
<keyword evidence="3" id="KW-1185">Reference proteome</keyword>
<feature type="domain" description="Integrase catalytic" evidence="1">
    <location>
        <begin position="2"/>
        <end position="50"/>
    </location>
</feature>
<evidence type="ECO:0000313" key="3">
    <source>
        <dbReference type="Proteomes" id="UP001523262"/>
    </source>
</evidence>
<name>A0ABT0WGF1_9BACI</name>
<organism evidence="2 3">
    <name type="scientific">Neobacillus pocheonensis</name>
    <dbReference type="NCBI Taxonomy" id="363869"/>
    <lineage>
        <taxon>Bacteria</taxon>
        <taxon>Bacillati</taxon>
        <taxon>Bacillota</taxon>
        <taxon>Bacilli</taxon>
        <taxon>Bacillales</taxon>
        <taxon>Bacillaceae</taxon>
        <taxon>Neobacillus</taxon>
    </lineage>
</organism>
<accession>A0ABT0WGF1</accession>
<evidence type="ECO:0000313" key="2">
    <source>
        <dbReference type="EMBL" id="MCM2535379.1"/>
    </source>
</evidence>
<evidence type="ECO:0000259" key="1">
    <source>
        <dbReference type="Pfam" id="PF13333"/>
    </source>
</evidence>
<dbReference type="Pfam" id="PF13333">
    <property type="entry name" value="rve_2"/>
    <property type="match status" value="1"/>
</dbReference>